<dbReference type="SUPFAM" id="SSF74650">
    <property type="entry name" value="Galactose mutarotase-like"/>
    <property type="match status" value="1"/>
</dbReference>
<keyword evidence="3" id="KW-0456">Lyase</keyword>
<dbReference type="SUPFAM" id="SSF48230">
    <property type="entry name" value="Chondroitin AC/alginate lyase"/>
    <property type="match status" value="1"/>
</dbReference>
<sequence>MRTSLHLQLLAVLLYASSCTSLIPRSQVNFYIPSSSESSASTVPPGTTVELENLRQRRVDAIIGSQFNVTIALWLSTLGPDGKWSDVDYATGCAAQRANWPAQVHWTRLGMASAWHGGLPDSDKYVKNATFASIISTSMNWWFDRDFKNPACLTKGGKSACPCDEGDQTLWNTNWYANVIGTPLLVAATCLLMEETLDPTQLSNCTRMTSRSYATFQGGFGFLAGANILDIAKIGIDDGILNKNVTLITDAYRRVHNEVRIQPGVMVDGVKLDGSFGQHDGLLYNGNYGKDYTNDILDLEIAAAGTQFAAPDAAKSVMKTLFEGDSWMVYRNTRTGILHWDLSALGRFISFPVIDLQASANINLNLTRVYQLGQEWQSDTLMRFSQLSRNSSSANASQLVGNRNFFANDYMVHRGSNYVSTVKMYSKRTKNAECVNSQNPLGFHLSDGAQYTYIVGDEYEDIAASWDWNLIPGITVDYGATPLSCSKARFNGIENFVGGVSTGSAGVAAMRYTNPSTRSLHFQKAWFFLPGDVQVVMVSNISSTTKADVYSVLDQRRHTGPVFVDTKEVKLDSNKATNFANATSLWHGGVGYAFDPTSKAALSLNVGPKTGKWSDIGTSTQPPYTVDLYAAWLHHTSTTSPIAYFVFPGTETLDAFIRRRNAVQARVVQNDGTISAVFDKSTRTAMVVYWEASGGCVCFDDSVVTVCSSANSAVIYDAGIGAVTISDPSQSLKSVNLKLITARGERSISVILPTGGETGKSVTQTIQM</sequence>
<dbReference type="InterPro" id="IPR014718">
    <property type="entry name" value="GH-type_carb-bd"/>
</dbReference>
<dbReference type="InterPro" id="IPR004103">
    <property type="entry name" value="Lyase_8_C"/>
</dbReference>
<evidence type="ECO:0000313" key="8">
    <source>
        <dbReference type="EMBL" id="KAL0571727.1"/>
    </source>
</evidence>
<comment type="similarity">
    <text evidence="1">Belongs to the polysaccharide lyase 8 family.</text>
</comment>
<feature type="domain" description="Polysaccharide lyase 8 N-terminal alpha-helical" evidence="7">
    <location>
        <begin position="84"/>
        <end position="316"/>
    </location>
</feature>
<name>A0ABR3F8V0_9AGAR</name>
<evidence type="ECO:0000256" key="1">
    <source>
        <dbReference type="ARBA" id="ARBA00006699"/>
    </source>
</evidence>
<evidence type="ECO:0000256" key="2">
    <source>
        <dbReference type="ARBA" id="ARBA00022729"/>
    </source>
</evidence>
<dbReference type="Gene3D" id="2.70.98.10">
    <property type="match status" value="1"/>
</dbReference>
<protein>
    <recommendedName>
        <fullName evidence="10">Polysaccharide lyase family 8 protein</fullName>
    </recommendedName>
</protein>
<dbReference type="PANTHER" id="PTHR38481">
    <property type="entry name" value="HYALURONATE LYASE"/>
    <property type="match status" value="1"/>
</dbReference>
<evidence type="ECO:0008006" key="10">
    <source>
        <dbReference type="Google" id="ProtNLM"/>
    </source>
</evidence>
<keyword evidence="2 4" id="KW-0732">Signal</keyword>
<dbReference type="InterPro" id="IPR012970">
    <property type="entry name" value="Lyase_8_alpha_N"/>
</dbReference>
<dbReference type="Pfam" id="PF08124">
    <property type="entry name" value="Lyase_8_N"/>
    <property type="match status" value="1"/>
</dbReference>
<dbReference type="SUPFAM" id="SSF49863">
    <property type="entry name" value="Hyaluronate lyase-like, C-terminal domain"/>
    <property type="match status" value="1"/>
</dbReference>
<keyword evidence="9" id="KW-1185">Reference proteome</keyword>
<evidence type="ECO:0000313" key="9">
    <source>
        <dbReference type="Proteomes" id="UP001465976"/>
    </source>
</evidence>
<dbReference type="Gene3D" id="1.50.10.100">
    <property type="entry name" value="Chondroitin AC/alginate lyase"/>
    <property type="match status" value="1"/>
</dbReference>
<dbReference type="InterPro" id="IPR008929">
    <property type="entry name" value="Chondroitin_lyas"/>
</dbReference>
<feature type="chain" id="PRO_5047483112" description="Polysaccharide lyase family 8 protein" evidence="4">
    <location>
        <begin position="22"/>
        <end position="768"/>
    </location>
</feature>
<evidence type="ECO:0000256" key="4">
    <source>
        <dbReference type="SAM" id="SignalP"/>
    </source>
</evidence>
<evidence type="ECO:0000259" key="5">
    <source>
        <dbReference type="Pfam" id="PF02278"/>
    </source>
</evidence>
<feature type="domain" description="Polysaccharide lyase family 8 C-terminal" evidence="6">
    <location>
        <begin position="666"/>
        <end position="735"/>
    </location>
</feature>
<feature type="domain" description="Polysaccharide lyase family 8 central" evidence="5">
    <location>
        <begin position="402"/>
        <end position="650"/>
    </location>
</feature>
<dbReference type="Pfam" id="PF02884">
    <property type="entry name" value="Lyase_8_C"/>
    <property type="match status" value="1"/>
</dbReference>
<evidence type="ECO:0000259" key="6">
    <source>
        <dbReference type="Pfam" id="PF02884"/>
    </source>
</evidence>
<dbReference type="InterPro" id="IPR011071">
    <property type="entry name" value="Lyase_8-like_C"/>
</dbReference>
<accession>A0ABR3F8V0</accession>
<feature type="signal peptide" evidence="4">
    <location>
        <begin position="1"/>
        <end position="21"/>
    </location>
</feature>
<gene>
    <name evidence="8" type="ORF">V5O48_010235</name>
</gene>
<comment type="caution">
    <text evidence="8">The sequence shown here is derived from an EMBL/GenBank/DDBJ whole genome shotgun (WGS) entry which is preliminary data.</text>
</comment>
<dbReference type="Pfam" id="PF02278">
    <property type="entry name" value="Lyase_8"/>
    <property type="match status" value="1"/>
</dbReference>
<evidence type="ECO:0000256" key="3">
    <source>
        <dbReference type="ARBA" id="ARBA00023239"/>
    </source>
</evidence>
<dbReference type="InterPro" id="IPR011013">
    <property type="entry name" value="Gal_mutarotase_sf_dom"/>
</dbReference>
<evidence type="ECO:0000259" key="7">
    <source>
        <dbReference type="Pfam" id="PF08124"/>
    </source>
</evidence>
<organism evidence="8 9">
    <name type="scientific">Marasmius crinis-equi</name>
    <dbReference type="NCBI Taxonomy" id="585013"/>
    <lineage>
        <taxon>Eukaryota</taxon>
        <taxon>Fungi</taxon>
        <taxon>Dikarya</taxon>
        <taxon>Basidiomycota</taxon>
        <taxon>Agaricomycotina</taxon>
        <taxon>Agaricomycetes</taxon>
        <taxon>Agaricomycetidae</taxon>
        <taxon>Agaricales</taxon>
        <taxon>Marasmiineae</taxon>
        <taxon>Marasmiaceae</taxon>
        <taxon>Marasmius</taxon>
    </lineage>
</organism>
<dbReference type="InterPro" id="IPR003159">
    <property type="entry name" value="Lyase_8_central_dom"/>
</dbReference>
<dbReference type="Proteomes" id="UP001465976">
    <property type="component" value="Unassembled WGS sequence"/>
</dbReference>
<dbReference type="InterPro" id="IPR038970">
    <property type="entry name" value="Lyase_8"/>
</dbReference>
<proteinExistence type="inferred from homology"/>
<reference evidence="8 9" key="1">
    <citation type="submission" date="2024-02" db="EMBL/GenBank/DDBJ databases">
        <title>A draft genome for the cacao thread blight pathogen Marasmius crinis-equi.</title>
        <authorList>
            <person name="Cohen S.P."/>
            <person name="Baruah I.K."/>
            <person name="Amoako-Attah I."/>
            <person name="Bukari Y."/>
            <person name="Meinhardt L.W."/>
            <person name="Bailey B.A."/>
        </authorList>
    </citation>
    <scope>NUCLEOTIDE SEQUENCE [LARGE SCALE GENOMIC DNA]</scope>
    <source>
        <strain evidence="8 9">GH-76</strain>
    </source>
</reference>
<dbReference type="PANTHER" id="PTHR38481:SF1">
    <property type="entry name" value="HYALURONATE LYASE"/>
    <property type="match status" value="1"/>
</dbReference>
<dbReference type="EMBL" id="JBAHYK010000725">
    <property type="protein sequence ID" value="KAL0571727.1"/>
    <property type="molecule type" value="Genomic_DNA"/>
</dbReference>
<dbReference type="Gene3D" id="2.60.220.10">
    <property type="entry name" value="Polysaccharide lyase family 8-like, C-terminal"/>
    <property type="match status" value="1"/>
</dbReference>